<evidence type="ECO:0000313" key="18">
    <source>
        <dbReference type="Proteomes" id="UP000694918"/>
    </source>
</evidence>
<dbReference type="InterPro" id="IPR010259">
    <property type="entry name" value="S8pro/Inhibitor_I9"/>
</dbReference>
<keyword evidence="18" id="KW-1185">Reference proteome</keyword>
<feature type="active site" description="Charge relay system" evidence="11 12">
    <location>
        <position position="550"/>
    </location>
</feature>
<dbReference type="InterPro" id="IPR023827">
    <property type="entry name" value="Peptidase_S8_Asp-AS"/>
</dbReference>
<accession>A0AAJ6UGS2</accession>
<dbReference type="InterPro" id="IPR003137">
    <property type="entry name" value="PA_domain"/>
</dbReference>
<dbReference type="Pfam" id="PF00082">
    <property type="entry name" value="Peptidase_S8"/>
    <property type="match status" value="1"/>
</dbReference>
<evidence type="ECO:0000256" key="8">
    <source>
        <dbReference type="ARBA" id="ARBA00022801"/>
    </source>
</evidence>
<dbReference type="GeneID" id="105128964"/>
<dbReference type="InterPro" id="IPR000209">
    <property type="entry name" value="Peptidase_S8/S53_dom"/>
</dbReference>
<organism evidence="18 19">
    <name type="scientific">Populus euphratica</name>
    <name type="common">Euphrates poplar</name>
    <dbReference type="NCBI Taxonomy" id="75702"/>
    <lineage>
        <taxon>Eukaryota</taxon>
        <taxon>Viridiplantae</taxon>
        <taxon>Streptophyta</taxon>
        <taxon>Embryophyta</taxon>
        <taxon>Tracheophyta</taxon>
        <taxon>Spermatophyta</taxon>
        <taxon>Magnoliopsida</taxon>
        <taxon>eudicotyledons</taxon>
        <taxon>Gunneridae</taxon>
        <taxon>Pentapetalae</taxon>
        <taxon>rosids</taxon>
        <taxon>fabids</taxon>
        <taxon>Malpighiales</taxon>
        <taxon>Salicaceae</taxon>
        <taxon>Saliceae</taxon>
        <taxon>Populus</taxon>
    </lineage>
</organism>
<dbReference type="Gene3D" id="3.30.70.80">
    <property type="entry name" value="Peptidase S8 propeptide/proteinase inhibitor I9"/>
    <property type="match status" value="1"/>
</dbReference>
<dbReference type="Pfam" id="PF17766">
    <property type="entry name" value="fn3_6"/>
    <property type="match status" value="1"/>
</dbReference>
<dbReference type="CDD" id="cd04852">
    <property type="entry name" value="Peptidases_S8_3"/>
    <property type="match status" value="1"/>
</dbReference>
<dbReference type="InterPro" id="IPR015500">
    <property type="entry name" value="Peptidase_S8_subtilisin-rel"/>
</dbReference>
<keyword evidence="10" id="KW-0325">Glycoprotein</keyword>
<dbReference type="InterPro" id="IPR034197">
    <property type="entry name" value="Peptidases_S8_3"/>
</dbReference>
<dbReference type="PRINTS" id="PR00723">
    <property type="entry name" value="SUBTILISIN"/>
</dbReference>
<keyword evidence="5" id="KW-0964">Secreted</keyword>
<keyword evidence="9 12" id="KW-0720">Serine protease</keyword>
<dbReference type="GO" id="GO:0009610">
    <property type="term" value="P:response to symbiotic fungus"/>
    <property type="evidence" value="ECO:0007669"/>
    <property type="project" value="UniProtKB-ARBA"/>
</dbReference>
<evidence type="ECO:0000256" key="13">
    <source>
        <dbReference type="SAM" id="SignalP"/>
    </source>
</evidence>
<dbReference type="InterPro" id="IPR037045">
    <property type="entry name" value="S8pro/Inhibitor_I9_sf"/>
</dbReference>
<evidence type="ECO:0000256" key="1">
    <source>
        <dbReference type="ARBA" id="ARBA00002076"/>
    </source>
</evidence>
<gene>
    <name evidence="19" type="primary">LOC105128964</name>
</gene>
<dbReference type="Gene3D" id="3.50.30.30">
    <property type="match status" value="1"/>
</dbReference>
<name>A0AAJ6UGS2_POPEU</name>
<dbReference type="InterPro" id="IPR045051">
    <property type="entry name" value="SBT"/>
</dbReference>
<dbReference type="GO" id="GO:0048046">
    <property type="term" value="C:apoplast"/>
    <property type="evidence" value="ECO:0007669"/>
    <property type="project" value="UniProtKB-SubCell"/>
</dbReference>
<keyword evidence="8 12" id="KW-0378">Hydrolase</keyword>
<evidence type="ECO:0000256" key="9">
    <source>
        <dbReference type="ARBA" id="ARBA00022825"/>
    </source>
</evidence>
<dbReference type="SUPFAM" id="SSF52743">
    <property type="entry name" value="Subtilisin-like"/>
    <property type="match status" value="1"/>
</dbReference>
<feature type="active site" description="Charge relay system" evidence="11 12">
    <location>
        <position position="167"/>
    </location>
</feature>
<keyword evidence="7 13" id="KW-0732">Signal</keyword>
<evidence type="ECO:0000313" key="19">
    <source>
        <dbReference type="RefSeq" id="XP_011029125.1"/>
    </source>
</evidence>
<evidence type="ECO:0000259" key="16">
    <source>
        <dbReference type="Pfam" id="PF05922"/>
    </source>
</evidence>
<dbReference type="InterPro" id="IPR046450">
    <property type="entry name" value="PA_dom_sf"/>
</dbReference>
<dbReference type="CDD" id="cd02120">
    <property type="entry name" value="PA_subtilisin_like"/>
    <property type="match status" value="1"/>
</dbReference>
<evidence type="ECO:0000256" key="2">
    <source>
        <dbReference type="ARBA" id="ARBA00004271"/>
    </source>
</evidence>
<dbReference type="FunFam" id="3.50.30.30:FF:000005">
    <property type="entry name" value="subtilisin-like protease SBT1.5"/>
    <property type="match status" value="1"/>
</dbReference>
<evidence type="ECO:0000259" key="14">
    <source>
        <dbReference type="Pfam" id="PF00082"/>
    </source>
</evidence>
<comment type="similarity">
    <text evidence="3 12">Belongs to the peptidase S8 family.</text>
</comment>
<protein>
    <submittedName>
        <fullName evidence="19">Subtilisin-like protease SDD1</fullName>
    </submittedName>
</protein>
<evidence type="ECO:0000256" key="12">
    <source>
        <dbReference type="PROSITE-ProRule" id="PRU01240"/>
    </source>
</evidence>
<dbReference type="GO" id="GO:0006508">
    <property type="term" value="P:proteolysis"/>
    <property type="evidence" value="ECO:0007669"/>
    <property type="project" value="UniProtKB-KW"/>
</dbReference>
<dbReference type="PROSITE" id="PS51892">
    <property type="entry name" value="SUBTILASE"/>
    <property type="match status" value="1"/>
</dbReference>
<dbReference type="PANTHER" id="PTHR10795">
    <property type="entry name" value="PROPROTEIN CONVERTASE SUBTILISIN/KEXIN"/>
    <property type="match status" value="1"/>
</dbReference>
<feature type="domain" description="PA" evidence="15">
    <location>
        <begin position="382"/>
        <end position="469"/>
    </location>
</feature>
<dbReference type="SUPFAM" id="SSF52025">
    <property type="entry name" value="PA domain"/>
    <property type="match status" value="1"/>
</dbReference>
<evidence type="ECO:0000256" key="7">
    <source>
        <dbReference type="ARBA" id="ARBA00022729"/>
    </source>
</evidence>
<feature type="domain" description="Peptidase S8/S53" evidence="14">
    <location>
        <begin position="158"/>
        <end position="599"/>
    </location>
</feature>
<dbReference type="InterPro" id="IPR041469">
    <property type="entry name" value="Subtilisin-like_FN3"/>
</dbReference>
<comment type="function">
    <text evidence="1">Required for arbuscular mycorrhiza (AM) development during AM symbiosis with AM fungi (e.g. Glomeromycota intraradices).</text>
</comment>
<feature type="domain" description="Inhibitor I9" evidence="16">
    <location>
        <begin position="54"/>
        <end position="132"/>
    </location>
</feature>
<evidence type="ECO:0000256" key="11">
    <source>
        <dbReference type="PIRSR" id="PIRSR615500-1"/>
    </source>
</evidence>
<dbReference type="Pfam" id="PF05922">
    <property type="entry name" value="Inhibitor_I9"/>
    <property type="match status" value="1"/>
</dbReference>
<dbReference type="GO" id="GO:0004252">
    <property type="term" value="F:serine-type endopeptidase activity"/>
    <property type="evidence" value="ECO:0007669"/>
    <property type="project" value="UniProtKB-UniRule"/>
</dbReference>
<evidence type="ECO:0000256" key="4">
    <source>
        <dbReference type="ARBA" id="ARBA00022523"/>
    </source>
</evidence>
<dbReference type="Gene3D" id="3.40.50.200">
    <property type="entry name" value="Peptidase S8/S53 domain"/>
    <property type="match status" value="1"/>
</dbReference>
<dbReference type="InterPro" id="IPR036852">
    <property type="entry name" value="Peptidase_S8/S53_dom_sf"/>
</dbReference>
<proteinExistence type="inferred from homology"/>
<dbReference type="Gene3D" id="2.60.40.2310">
    <property type="match status" value="1"/>
</dbReference>
<comment type="subcellular location">
    <subcellularLocation>
        <location evidence="2">Secreted</location>
        <location evidence="2">Extracellular space</location>
        <location evidence="2">Apoplast</location>
    </subcellularLocation>
</comment>
<keyword evidence="4" id="KW-0052">Apoplast</keyword>
<dbReference type="AlphaFoldDB" id="A0AAJ6UGS2"/>
<evidence type="ECO:0000259" key="15">
    <source>
        <dbReference type="Pfam" id="PF02225"/>
    </source>
</evidence>
<feature type="chain" id="PRO_5042499215" evidence="13">
    <location>
        <begin position="30"/>
        <end position="762"/>
    </location>
</feature>
<feature type="signal peptide" evidence="13">
    <location>
        <begin position="1"/>
        <end position="29"/>
    </location>
</feature>
<feature type="active site" description="Charge relay system" evidence="11 12">
    <location>
        <position position="223"/>
    </location>
</feature>
<dbReference type="Pfam" id="PF02225">
    <property type="entry name" value="PA"/>
    <property type="match status" value="1"/>
</dbReference>
<dbReference type="PROSITE" id="PS00136">
    <property type="entry name" value="SUBTILASE_ASP"/>
    <property type="match status" value="1"/>
</dbReference>
<dbReference type="KEGG" id="peu:105128964"/>
<reference evidence="19" key="1">
    <citation type="submission" date="2025-08" db="UniProtKB">
        <authorList>
            <consortium name="RefSeq"/>
        </authorList>
    </citation>
    <scope>IDENTIFICATION</scope>
</reference>
<feature type="domain" description="Subtilisin-like protease fibronectin type-III" evidence="17">
    <location>
        <begin position="664"/>
        <end position="759"/>
    </location>
</feature>
<keyword evidence="6 12" id="KW-0645">Protease</keyword>
<evidence type="ECO:0000256" key="10">
    <source>
        <dbReference type="ARBA" id="ARBA00023180"/>
    </source>
</evidence>
<evidence type="ECO:0000256" key="3">
    <source>
        <dbReference type="ARBA" id="ARBA00011073"/>
    </source>
</evidence>
<evidence type="ECO:0000259" key="17">
    <source>
        <dbReference type="Pfam" id="PF17766"/>
    </source>
</evidence>
<dbReference type="Proteomes" id="UP000694918">
    <property type="component" value="Unplaced"/>
</dbReference>
<sequence length="762" mass="80854">MEDRSVKILPTMLVTILLFLTSMFSSTRARAVIDPLPSSSSTKSIIKQESNLVTYIIFLKKPEDMVSAEREELDSWYQSFLPAVTTSSSNQQRLVHSYHNVVTGFAAKLTEKEAKAMEMKEGLVSAHPQKVFRVKTTHTPSFLGLQQNLGFWNHSNYGKGVIIGVLDSGITPSHPSFSDEGMPPPPAKWKGKCELNGTLCNNKLIGARNFYSAGKPPVDDNGHGTHTASTAAGSRVQGASFYDQLNGTAVGIASSAHLAIYQVCDGFGSCEESNILAGMDTAVEDGADVLSLSLGGGSLPFYEDSIAIGAFGAIQKGIFVSCAAGNEGPYKESLSNEAPWILTVGASTVDRSIRATVLLGNKASYDGQSFYQPTNFSSTLLPLIYAGANGSDTAAFCDPGSSKDVDVKGKVVLCESGGFSESVDKGQEVKYAGGAAMIIMNDELSGNITTADFHVLPASDVTYADGLSIKAYIKSTSSPMATILFKGTVFGVPYAPQLAYFSSRGPSLESPGILKPDIIGPGVDILAAWPYAVDNHRNTKSTFNMISGTSMATPHLSGIAALLKSSHPHWSPAAIKSAIMTTANLTNLGGTPITDDSFGPVDVFAIGSGHVNPTKADDPGFVYDIQPDDYIPYLCGLGYNNTEVGIIVQRPVTCSNSSSIPEAQLNYPSFSIKLGSTPQTYTRTVTNVGPFKSSYIAEIIAPQGVDVKVTPNAIPFGGGDPKATYSVTFTRTANVNLPFSQGYLNWVSADHVVRNPIAVTFE</sequence>
<dbReference type="RefSeq" id="XP_011029125.1">
    <property type="nucleotide sequence ID" value="XM_011030823.1"/>
</dbReference>
<evidence type="ECO:0000256" key="5">
    <source>
        <dbReference type="ARBA" id="ARBA00022525"/>
    </source>
</evidence>
<evidence type="ECO:0000256" key="6">
    <source>
        <dbReference type="ARBA" id="ARBA00022670"/>
    </source>
</evidence>